<evidence type="ECO:0000256" key="2">
    <source>
        <dbReference type="SAM" id="Phobius"/>
    </source>
</evidence>
<keyword evidence="4" id="KW-1185">Reference proteome</keyword>
<organism evidence="3 4">
    <name type="scientific">Corynebacterium guangdongense</name>
    <dbReference type="NCBI Taxonomy" id="1783348"/>
    <lineage>
        <taxon>Bacteria</taxon>
        <taxon>Bacillati</taxon>
        <taxon>Actinomycetota</taxon>
        <taxon>Actinomycetes</taxon>
        <taxon>Mycobacteriales</taxon>
        <taxon>Corynebacteriaceae</taxon>
        <taxon>Corynebacterium</taxon>
    </lineage>
</organism>
<dbReference type="Pfam" id="PF11241">
    <property type="entry name" value="DUF3043"/>
    <property type="match status" value="1"/>
</dbReference>
<feature type="transmembrane region" description="Helical" evidence="2">
    <location>
        <begin position="183"/>
        <end position="203"/>
    </location>
</feature>
<evidence type="ECO:0000313" key="3">
    <source>
        <dbReference type="EMBL" id="MDR7329774.1"/>
    </source>
</evidence>
<accession>A0ABU1ZXV9</accession>
<keyword evidence="2" id="KW-0812">Transmembrane</keyword>
<keyword evidence="2" id="KW-0472">Membrane</keyword>
<dbReference type="InterPro" id="IPR021403">
    <property type="entry name" value="DUF3043"/>
</dbReference>
<name>A0ABU1ZXV9_9CORY</name>
<evidence type="ECO:0000313" key="4">
    <source>
        <dbReference type="Proteomes" id="UP001180840"/>
    </source>
</evidence>
<keyword evidence="2" id="KW-1133">Transmembrane helix</keyword>
<dbReference type="Proteomes" id="UP001180840">
    <property type="component" value="Unassembled WGS sequence"/>
</dbReference>
<protein>
    <recommendedName>
        <fullName evidence="5">DUF3043 domain-containing protein</fullName>
    </recommendedName>
</protein>
<feature type="transmembrane region" description="Helical" evidence="2">
    <location>
        <begin position="155"/>
        <end position="177"/>
    </location>
</feature>
<proteinExistence type="predicted"/>
<sequence length="251" mass="28037">MKLPWQKTDGDGTDSTDSGRKPVGSGGSTKVTGGAAVDDPVGSVPADEPGKHPKGYTPPKGRATPSRREQEIQRGVIRDPNAMSTAQASQRRKELKKSMSKEEWKDYKKREREETRERNRIQQERMAAGDERYLPANDRGEEKRFVRDWVDSRRFLAEWVMPGAFILLMIMVVGTFAPAVASASSIVGMIFILYLLVEGILIGRGANRAVRNRFPGTAQAGFGLGFYAFSRASQPRRWRTPRPRVKRGDTV</sequence>
<dbReference type="RefSeq" id="WP_290194850.1">
    <property type="nucleotide sequence ID" value="NZ_CP047654.1"/>
</dbReference>
<feature type="compositionally biased region" description="Basic and acidic residues" evidence="1">
    <location>
        <begin position="96"/>
        <end position="134"/>
    </location>
</feature>
<reference evidence="3" key="1">
    <citation type="submission" date="2023-07" db="EMBL/GenBank/DDBJ databases">
        <title>Sequencing the genomes of 1000 actinobacteria strains.</title>
        <authorList>
            <person name="Klenk H.-P."/>
        </authorList>
    </citation>
    <scope>NUCLEOTIDE SEQUENCE</scope>
    <source>
        <strain evidence="3">DSM 107476</strain>
    </source>
</reference>
<comment type="caution">
    <text evidence="3">The sequence shown here is derived from an EMBL/GenBank/DDBJ whole genome shotgun (WGS) entry which is preliminary data.</text>
</comment>
<evidence type="ECO:0000256" key="1">
    <source>
        <dbReference type="SAM" id="MobiDB-lite"/>
    </source>
</evidence>
<feature type="region of interest" description="Disordered" evidence="1">
    <location>
        <begin position="1"/>
        <end position="134"/>
    </location>
</feature>
<gene>
    <name evidence="3" type="ORF">J2S39_001450</name>
</gene>
<evidence type="ECO:0008006" key="5">
    <source>
        <dbReference type="Google" id="ProtNLM"/>
    </source>
</evidence>
<dbReference type="EMBL" id="JAVDXZ010000001">
    <property type="protein sequence ID" value="MDR7329774.1"/>
    <property type="molecule type" value="Genomic_DNA"/>
</dbReference>